<evidence type="ECO:0000256" key="2">
    <source>
        <dbReference type="ARBA" id="ARBA00022448"/>
    </source>
</evidence>
<dbReference type="GO" id="GO:0005634">
    <property type="term" value="C:nucleus"/>
    <property type="evidence" value="ECO:0007669"/>
    <property type="project" value="UniProtKB-SubCell"/>
</dbReference>
<dbReference type="InterPro" id="IPR015943">
    <property type="entry name" value="WD40/YVTN_repeat-like_dom_sf"/>
</dbReference>
<keyword evidence="2" id="KW-0813">Transport</keyword>
<comment type="subcellular location">
    <subcellularLocation>
        <location evidence="1">Nucleus</location>
    </subcellularLocation>
</comment>
<sequence length="328" mass="35263">MDVETKDVQDAITLSPYKPGTNLRVCPAPAALVKTHYSLLAISNVFGWAIIVISSDVDSCSGPAFILTRLDDLQTSIDQAEEFSPAAFNIQGTTQTVFVPTAPLCSDPSVFITHAAFAAWDRLVVLATSNGSLHIFSSYALIEQKSTEPLRSIPSASNVPLKMLVPNPSKGGPLSGVIALVHQDGTIKVVDCYDTEKIHWTSQRATAAEWSPMGKRLLVGYDDGRLEFLTHDGISKGKIDPPALLAKEGLSESPACTFTRVVDAITSDGDTSLSPALLTVAISVNPQADWKHIAISSFTNSTSLTLLGYDKSDKPFYLDLEEGRPEIQ</sequence>
<dbReference type="SUPFAM" id="SSF117289">
    <property type="entry name" value="Nucleoporin domain"/>
    <property type="match status" value="1"/>
</dbReference>
<evidence type="ECO:0000313" key="5">
    <source>
        <dbReference type="EMBL" id="KAA1130012.1"/>
    </source>
</evidence>
<evidence type="ECO:0000256" key="1">
    <source>
        <dbReference type="ARBA" id="ARBA00004123"/>
    </source>
</evidence>
<organism evidence="5 6">
    <name type="scientific">Puccinia graminis f. sp. tritici</name>
    <dbReference type="NCBI Taxonomy" id="56615"/>
    <lineage>
        <taxon>Eukaryota</taxon>
        <taxon>Fungi</taxon>
        <taxon>Dikarya</taxon>
        <taxon>Basidiomycota</taxon>
        <taxon>Pucciniomycotina</taxon>
        <taxon>Pucciniomycetes</taxon>
        <taxon>Pucciniales</taxon>
        <taxon>Pucciniaceae</taxon>
        <taxon>Puccinia</taxon>
    </lineage>
</organism>
<evidence type="ECO:0000313" key="6">
    <source>
        <dbReference type="Proteomes" id="UP000325313"/>
    </source>
</evidence>
<dbReference type="EMBL" id="VDEP01000115">
    <property type="protein sequence ID" value="KAA1130012.1"/>
    <property type="molecule type" value="Genomic_DNA"/>
</dbReference>
<dbReference type="InterPro" id="IPR039462">
    <property type="entry name" value="Nup159/Nup146_N"/>
</dbReference>
<gene>
    <name evidence="5" type="ORF">PGTUg99_012307</name>
</gene>
<evidence type="ECO:0000256" key="3">
    <source>
        <dbReference type="ARBA" id="ARBA00023242"/>
    </source>
</evidence>
<dbReference type="Gene3D" id="2.130.10.10">
    <property type="entry name" value="YVTN repeat-like/Quinoprotein amine dehydrogenase"/>
    <property type="match status" value="1"/>
</dbReference>
<keyword evidence="3" id="KW-0539">Nucleus</keyword>
<dbReference type="Proteomes" id="UP000325313">
    <property type="component" value="Unassembled WGS sequence"/>
</dbReference>
<feature type="domain" description="Nucleoporin Nup159/Nup146 N-terminal" evidence="4">
    <location>
        <begin position="112"/>
        <end position="244"/>
    </location>
</feature>
<proteinExistence type="predicted"/>
<evidence type="ECO:0000259" key="4">
    <source>
        <dbReference type="Pfam" id="PF16755"/>
    </source>
</evidence>
<protein>
    <recommendedName>
        <fullName evidence="4">Nucleoporin Nup159/Nup146 N-terminal domain-containing protein</fullName>
    </recommendedName>
</protein>
<accession>A0A5B0RX56</accession>
<dbReference type="AlphaFoldDB" id="A0A5B0RX56"/>
<dbReference type="Pfam" id="PF16755">
    <property type="entry name" value="Beta-prop_NUP159_NUP214"/>
    <property type="match status" value="1"/>
</dbReference>
<reference evidence="5 6" key="1">
    <citation type="submission" date="2019-05" db="EMBL/GenBank/DDBJ databases">
        <title>Emergence of the Ug99 lineage of the wheat stem rust pathogen through somatic hybridization.</title>
        <authorList>
            <person name="Li F."/>
            <person name="Upadhyaya N.M."/>
            <person name="Sperschneider J."/>
            <person name="Matny O."/>
            <person name="Nguyen-Phuc H."/>
            <person name="Mago R."/>
            <person name="Raley C."/>
            <person name="Miller M.E."/>
            <person name="Silverstein K.A.T."/>
            <person name="Henningsen E."/>
            <person name="Hirsch C.D."/>
            <person name="Visser B."/>
            <person name="Pretorius Z.A."/>
            <person name="Steffenson B.J."/>
            <person name="Schwessinger B."/>
            <person name="Dodds P.N."/>
            <person name="Figueroa M."/>
        </authorList>
    </citation>
    <scope>NUCLEOTIDE SEQUENCE [LARGE SCALE GENOMIC DNA]</scope>
    <source>
        <strain evidence="5 6">Ug99</strain>
    </source>
</reference>
<name>A0A5B0RX56_PUCGR</name>
<comment type="caution">
    <text evidence="5">The sequence shown here is derived from an EMBL/GenBank/DDBJ whole genome shotgun (WGS) entry which is preliminary data.</text>
</comment>